<organism evidence="15 16">
    <name type="scientific">Nodularia spumigena CENA596</name>
    <dbReference type="NCBI Taxonomy" id="1819295"/>
    <lineage>
        <taxon>Bacteria</taxon>
        <taxon>Bacillati</taxon>
        <taxon>Cyanobacteriota</taxon>
        <taxon>Cyanophyceae</taxon>
        <taxon>Nostocales</taxon>
        <taxon>Nodulariaceae</taxon>
        <taxon>Nodularia</taxon>
    </lineage>
</organism>
<evidence type="ECO:0000256" key="11">
    <source>
        <dbReference type="ARBA" id="ARBA00023304"/>
    </source>
</evidence>
<dbReference type="PANTHER" id="PTHR43345:SF5">
    <property type="entry name" value="3-ISOPROPYLMALATE DEHYDRATASE SMALL SUBUNIT"/>
    <property type="match status" value="1"/>
</dbReference>
<dbReference type="PANTHER" id="PTHR43345">
    <property type="entry name" value="3-ISOPROPYLMALATE DEHYDRATASE SMALL SUBUNIT 2-RELATED-RELATED"/>
    <property type="match status" value="1"/>
</dbReference>
<dbReference type="InterPro" id="IPR000573">
    <property type="entry name" value="AconitaseA/IPMdHydase_ssu_swvl"/>
</dbReference>
<evidence type="ECO:0000313" key="16">
    <source>
        <dbReference type="Proteomes" id="UP000076555"/>
    </source>
</evidence>
<keyword evidence="11" id="KW-0100">Branched-chain amino acid biosynthesis</keyword>
<comment type="catalytic activity">
    <reaction evidence="1">
        <text>(2R,3S)-3-isopropylmalate = (2S)-2-isopropylmalate</text>
        <dbReference type="Rhea" id="RHEA:32287"/>
        <dbReference type="ChEBI" id="CHEBI:1178"/>
        <dbReference type="ChEBI" id="CHEBI:35121"/>
        <dbReference type="EC" id="4.2.1.33"/>
    </reaction>
</comment>
<dbReference type="CDD" id="cd01577">
    <property type="entry name" value="IPMI_Swivel"/>
    <property type="match status" value="1"/>
</dbReference>
<dbReference type="EC" id="4.2.1.33" evidence="6"/>
<dbReference type="Pfam" id="PF00694">
    <property type="entry name" value="Aconitase_C"/>
    <property type="match status" value="1"/>
</dbReference>
<evidence type="ECO:0000259" key="14">
    <source>
        <dbReference type="Pfam" id="PF00694"/>
    </source>
</evidence>
<dbReference type="Proteomes" id="UP000076555">
    <property type="component" value="Unassembled WGS sequence"/>
</dbReference>
<evidence type="ECO:0000256" key="4">
    <source>
        <dbReference type="ARBA" id="ARBA00009845"/>
    </source>
</evidence>
<dbReference type="RefSeq" id="WP_006198153.1">
    <property type="nucleotide sequence ID" value="NZ_CAWMRI010000132.1"/>
</dbReference>
<dbReference type="EMBL" id="LWAJ01000132">
    <property type="protein sequence ID" value="KZL49763.1"/>
    <property type="molecule type" value="Genomic_DNA"/>
</dbReference>
<gene>
    <name evidence="15" type="ORF">A2T98_10910</name>
</gene>
<evidence type="ECO:0000256" key="1">
    <source>
        <dbReference type="ARBA" id="ARBA00000491"/>
    </source>
</evidence>
<evidence type="ECO:0000256" key="13">
    <source>
        <dbReference type="ARBA" id="ARBA00033368"/>
    </source>
</evidence>
<reference evidence="15 16" key="1">
    <citation type="submission" date="2016-04" db="EMBL/GenBank/DDBJ databases">
        <title>Draft Genome Assembly of the Bloom-forming Cyanobacterium Nodularia spumigena Strain CENA596 in Shrimp Production Ponds.</title>
        <authorList>
            <person name="Popin R.V."/>
            <person name="Rigonato J."/>
            <person name="Abreu V.A."/>
            <person name="Andreote A.P."/>
            <person name="Silveira S.B."/>
            <person name="Odebrecht C."/>
            <person name="Fiore M.F."/>
        </authorList>
    </citation>
    <scope>NUCLEOTIDE SEQUENCE [LARGE SCALE GENOMIC DNA]</scope>
    <source>
        <strain evidence="15 16">CENA596</strain>
    </source>
</reference>
<feature type="domain" description="Aconitase A/isopropylmalate dehydratase small subunit swivel" evidence="14">
    <location>
        <begin position="46"/>
        <end position="117"/>
    </location>
</feature>
<keyword evidence="10" id="KW-0456">Lyase</keyword>
<dbReference type="NCBIfam" id="TIGR00171">
    <property type="entry name" value="leuD"/>
    <property type="match status" value="1"/>
</dbReference>
<dbReference type="UniPathway" id="UPA00048">
    <property type="reaction ID" value="UER00071"/>
</dbReference>
<proteinExistence type="inferred from homology"/>
<evidence type="ECO:0000256" key="10">
    <source>
        <dbReference type="ARBA" id="ARBA00023239"/>
    </source>
</evidence>
<comment type="similarity">
    <text evidence="4">Belongs to the LeuD family. LeuD type 1 subfamily.</text>
</comment>
<sequence>MVSEVKKISGRGIILIGDDIDTDRIIPARYLKAITFDGLGEGVFIDDRTALKGEHPFDQPQYQGANVLIVNRNFGCGSSREHAPQAIAKWGIQALIGESFAEIFFGNCVAMGIPCLTADAATVKKLQELVAANAQAAVTVNLETLEVQIGDYTAKVTMNEGTRSTFIAGTWDACGQLVANADQVRATAAKLPYVGWGKLAAS</sequence>
<keyword evidence="8" id="KW-0432">Leucine biosynthesis</keyword>
<dbReference type="SUPFAM" id="SSF52016">
    <property type="entry name" value="LeuD/IlvD-like"/>
    <property type="match status" value="1"/>
</dbReference>
<dbReference type="OrthoDB" id="9777465at2"/>
<evidence type="ECO:0000256" key="3">
    <source>
        <dbReference type="ARBA" id="ARBA00004729"/>
    </source>
</evidence>
<comment type="subunit">
    <text evidence="5">Heterodimer of LeuC and LeuD.</text>
</comment>
<dbReference type="InterPro" id="IPR033940">
    <property type="entry name" value="IPMI_Swivel"/>
</dbReference>
<dbReference type="GO" id="GO:0009098">
    <property type="term" value="P:L-leucine biosynthetic process"/>
    <property type="evidence" value="ECO:0007669"/>
    <property type="project" value="UniProtKB-UniPathway"/>
</dbReference>
<evidence type="ECO:0000313" key="15">
    <source>
        <dbReference type="EMBL" id="KZL49763.1"/>
    </source>
</evidence>
<dbReference type="AlphaFoldDB" id="A0A161UUW9"/>
<keyword evidence="9" id="KW-0028">Amino-acid biosynthesis</keyword>
<evidence type="ECO:0000256" key="8">
    <source>
        <dbReference type="ARBA" id="ARBA00022430"/>
    </source>
</evidence>
<dbReference type="InterPro" id="IPR004431">
    <property type="entry name" value="3-IsopropMal_deHydase_ssu"/>
</dbReference>
<dbReference type="NCBIfam" id="NF002458">
    <property type="entry name" value="PRK01641.1"/>
    <property type="match status" value="1"/>
</dbReference>
<dbReference type="GO" id="GO:0009316">
    <property type="term" value="C:3-isopropylmalate dehydratase complex"/>
    <property type="evidence" value="ECO:0007669"/>
    <property type="project" value="InterPro"/>
</dbReference>
<name>A0A161UUW9_NODSP</name>
<comment type="function">
    <text evidence="2">Catalyzes the isomerization between 2-isopropylmalate and 3-isopropylmalate, via the formation of 2-isopropylmaleate.</text>
</comment>
<accession>A0A161UUW9</accession>
<dbReference type="GO" id="GO:0016853">
    <property type="term" value="F:isomerase activity"/>
    <property type="evidence" value="ECO:0007669"/>
    <property type="project" value="UniProtKB-KW"/>
</dbReference>
<evidence type="ECO:0000256" key="2">
    <source>
        <dbReference type="ARBA" id="ARBA00002695"/>
    </source>
</evidence>
<dbReference type="GeneID" id="78019744"/>
<protein>
    <recommendedName>
        <fullName evidence="7">3-isopropylmalate dehydratase small subunit</fullName>
        <ecNumber evidence="6">4.2.1.33</ecNumber>
    </recommendedName>
    <alternativeName>
        <fullName evidence="12">Alpha-IPM isomerase</fullName>
    </alternativeName>
    <alternativeName>
        <fullName evidence="13">Isopropylmalate isomerase</fullName>
    </alternativeName>
</protein>
<evidence type="ECO:0000256" key="9">
    <source>
        <dbReference type="ARBA" id="ARBA00022605"/>
    </source>
</evidence>
<dbReference type="InterPro" id="IPR015928">
    <property type="entry name" value="Aconitase/3IPM_dehydase_swvl"/>
</dbReference>
<dbReference type="GO" id="GO:0003861">
    <property type="term" value="F:3-isopropylmalate dehydratase activity"/>
    <property type="evidence" value="ECO:0007669"/>
    <property type="project" value="UniProtKB-EC"/>
</dbReference>
<evidence type="ECO:0000256" key="6">
    <source>
        <dbReference type="ARBA" id="ARBA00011998"/>
    </source>
</evidence>
<keyword evidence="15" id="KW-0413">Isomerase</keyword>
<dbReference type="Gene3D" id="3.20.19.10">
    <property type="entry name" value="Aconitase, domain 4"/>
    <property type="match status" value="1"/>
</dbReference>
<comment type="pathway">
    <text evidence="3">Amino-acid biosynthesis; L-leucine biosynthesis; L-leucine from 3-methyl-2-oxobutanoate: step 2/4.</text>
</comment>
<comment type="caution">
    <text evidence="15">The sequence shown here is derived from an EMBL/GenBank/DDBJ whole genome shotgun (WGS) entry which is preliminary data.</text>
</comment>
<dbReference type="InterPro" id="IPR050075">
    <property type="entry name" value="LeuD"/>
</dbReference>
<evidence type="ECO:0000256" key="5">
    <source>
        <dbReference type="ARBA" id="ARBA00011271"/>
    </source>
</evidence>
<evidence type="ECO:0000256" key="7">
    <source>
        <dbReference type="ARBA" id="ARBA00017233"/>
    </source>
</evidence>
<evidence type="ECO:0000256" key="12">
    <source>
        <dbReference type="ARBA" id="ARBA00031631"/>
    </source>
</evidence>